<protein>
    <submittedName>
        <fullName evidence="2">Uncharacterized protein</fullName>
    </submittedName>
</protein>
<feature type="region of interest" description="Disordered" evidence="1">
    <location>
        <begin position="338"/>
        <end position="393"/>
    </location>
</feature>
<evidence type="ECO:0000256" key="1">
    <source>
        <dbReference type="SAM" id="MobiDB-lite"/>
    </source>
</evidence>
<keyword evidence="3" id="KW-1185">Reference proteome</keyword>
<accession>A0A2P4PV73</accession>
<feature type="compositionally biased region" description="Polar residues" evidence="1">
    <location>
        <begin position="72"/>
        <end position="81"/>
    </location>
</feature>
<dbReference type="VEuPathDB" id="FungiDB:RhiirFUN_001719"/>
<feature type="region of interest" description="Disordered" evidence="1">
    <location>
        <begin position="48"/>
        <end position="81"/>
    </location>
</feature>
<dbReference type="Proteomes" id="UP000018888">
    <property type="component" value="Unassembled WGS sequence"/>
</dbReference>
<proteinExistence type="predicted"/>
<feature type="compositionally biased region" description="Polar residues" evidence="1">
    <location>
        <begin position="52"/>
        <end position="62"/>
    </location>
</feature>
<reference evidence="2 3" key="1">
    <citation type="journal article" date="2013" name="Proc. Natl. Acad. Sci. U.S.A.">
        <title>Genome of an arbuscular mycorrhizal fungus provides insight into the oldest plant symbiosis.</title>
        <authorList>
            <person name="Tisserant E."/>
            <person name="Malbreil M."/>
            <person name="Kuo A."/>
            <person name="Kohler A."/>
            <person name="Symeonidi A."/>
            <person name="Balestrini R."/>
            <person name="Charron P."/>
            <person name="Duensing N."/>
            <person name="Frei Dit Frey N."/>
            <person name="Gianinazzi-Pearson V."/>
            <person name="Gilbert L.B."/>
            <person name="Handa Y."/>
            <person name="Herr J.R."/>
            <person name="Hijri M."/>
            <person name="Koul R."/>
            <person name="Kawaguchi M."/>
            <person name="Krajinski F."/>
            <person name="Lammers P.J."/>
            <person name="Masclaux F.G."/>
            <person name="Murat C."/>
            <person name="Morin E."/>
            <person name="Ndikumana S."/>
            <person name="Pagni M."/>
            <person name="Petitpierre D."/>
            <person name="Requena N."/>
            <person name="Rosikiewicz P."/>
            <person name="Riley R."/>
            <person name="Saito K."/>
            <person name="San Clemente H."/>
            <person name="Shapiro H."/>
            <person name="van Tuinen D."/>
            <person name="Becard G."/>
            <person name="Bonfante P."/>
            <person name="Paszkowski U."/>
            <person name="Shachar-Hill Y.Y."/>
            <person name="Tuskan G.A."/>
            <person name="Young P.W."/>
            <person name="Sanders I.R."/>
            <person name="Henrissat B."/>
            <person name="Rensing S.A."/>
            <person name="Grigoriev I.V."/>
            <person name="Corradi N."/>
            <person name="Roux C."/>
            <person name="Martin F."/>
        </authorList>
    </citation>
    <scope>NUCLEOTIDE SEQUENCE [LARGE SCALE GENOMIC DNA]</scope>
    <source>
        <strain evidence="2 3">DAOM 197198</strain>
    </source>
</reference>
<dbReference type="EMBL" id="AUPC02000139">
    <property type="protein sequence ID" value="POG69274.1"/>
    <property type="molecule type" value="Genomic_DNA"/>
</dbReference>
<name>A0A2P4PV73_RHIID</name>
<comment type="caution">
    <text evidence="2">The sequence shown here is derived from an EMBL/GenBank/DDBJ whole genome shotgun (WGS) entry which is preliminary data.</text>
</comment>
<gene>
    <name evidence="2" type="ORF">GLOIN_2v1480197</name>
</gene>
<organism evidence="2 3">
    <name type="scientific">Rhizophagus irregularis (strain DAOM 181602 / DAOM 197198 / MUCL 43194)</name>
    <name type="common">Arbuscular mycorrhizal fungus</name>
    <name type="synonym">Glomus intraradices</name>
    <dbReference type="NCBI Taxonomy" id="747089"/>
    <lineage>
        <taxon>Eukaryota</taxon>
        <taxon>Fungi</taxon>
        <taxon>Fungi incertae sedis</taxon>
        <taxon>Mucoromycota</taxon>
        <taxon>Glomeromycotina</taxon>
        <taxon>Glomeromycetes</taxon>
        <taxon>Glomerales</taxon>
        <taxon>Glomeraceae</taxon>
        <taxon>Rhizophagus</taxon>
    </lineage>
</organism>
<reference evidence="2 3" key="2">
    <citation type="journal article" date="2018" name="New Phytol.">
        <title>High intraspecific genome diversity in the model arbuscular mycorrhizal symbiont Rhizophagus irregularis.</title>
        <authorList>
            <person name="Chen E.C.H."/>
            <person name="Morin E."/>
            <person name="Beaudet D."/>
            <person name="Noel J."/>
            <person name="Yildirir G."/>
            <person name="Ndikumana S."/>
            <person name="Charron P."/>
            <person name="St-Onge C."/>
            <person name="Giorgi J."/>
            <person name="Kruger M."/>
            <person name="Marton T."/>
            <person name="Ropars J."/>
            <person name="Grigoriev I.V."/>
            <person name="Hainaut M."/>
            <person name="Henrissat B."/>
            <person name="Roux C."/>
            <person name="Martin F."/>
            <person name="Corradi N."/>
        </authorList>
    </citation>
    <scope>NUCLEOTIDE SEQUENCE [LARGE SCALE GENOMIC DNA]</scope>
    <source>
        <strain evidence="2 3">DAOM 197198</strain>
    </source>
</reference>
<dbReference type="AlphaFoldDB" id="A0A2P4PV73"/>
<evidence type="ECO:0000313" key="2">
    <source>
        <dbReference type="EMBL" id="POG69274.1"/>
    </source>
</evidence>
<feature type="compositionally biased region" description="Acidic residues" evidence="1">
    <location>
        <begin position="365"/>
        <end position="385"/>
    </location>
</feature>
<evidence type="ECO:0000313" key="3">
    <source>
        <dbReference type="Proteomes" id="UP000018888"/>
    </source>
</evidence>
<sequence>MDCPVPSRPHPCPVPMTTLPEDKKMDAFLDEEYKKKVSNEIRQRNQEKKLCFSTSGQTQESLPTHPEEKMSQDLNSVTQPCNSTSSEEKICSELDSKCKKGKSVDKLKQELFASELSSQEPSIEQNHVTEISETLCPGKVTSDKSSIDEASQHLAQLCDKVFDAEDKANRANQEEILCWYLYAKDFIIQLNGIIESSEGKFGEKKARGLLYDSITKQLNLLRKQRSQETGLQLRDVSRDSLRKKTQRAEKVYKFIEQVGLDKIKYIKSYSATSISELTNEQIQDVIDYGISSEKLPLVTDHVTEISETLCPRKNLPENTPDQNNVLEVLSPKESTALIPLAHPSNSSDNSKEEEANPTKVNITTSDDDDSSSSDSEEEMPDDDEYNGYGGYNEYGEYDRDMMHSKTSSAIINVTGSCESAEYARRSNTLLTSAIVIFAEDAKTEDLLINQYFCCYDELSPKFWEEHLLLLDGIQAVIIVLAEKI</sequence>